<evidence type="ECO:0000313" key="2">
    <source>
        <dbReference type="EMBL" id="ONH22238.1"/>
    </source>
</evidence>
<accession>A0A1V2HZN9</accession>
<sequence length="74" mass="8005">MRLRPLDDTEPVAFDGTFTFVLAHEDPGVANWLDTTGLGEGVGSRGGRRHRQARRSTCNHGFRSAPSVVRPASG</sequence>
<organism evidence="2 3">
    <name type="scientific">Pseudofrankia asymbiotica</name>
    <dbReference type="NCBI Taxonomy" id="1834516"/>
    <lineage>
        <taxon>Bacteria</taxon>
        <taxon>Bacillati</taxon>
        <taxon>Actinomycetota</taxon>
        <taxon>Actinomycetes</taxon>
        <taxon>Frankiales</taxon>
        <taxon>Frankiaceae</taxon>
        <taxon>Pseudofrankia</taxon>
    </lineage>
</organism>
<feature type="region of interest" description="Disordered" evidence="1">
    <location>
        <begin position="39"/>
        <end position="74"/>
    </location>
</feature>
<reference evidence="3" key="1">
    <citation type="submission" date="2016-10" db="EMBL/GenBank/DDBJ databases">
        <title>Frankia sp. NRRL B-16386 Genome sequencing.</title>
        <authorList>
            <person name="Ghodhbane-Gtari F."/>
            <person name="Swanson E."/>
            <person name="Gueddou A."/>
            <person name="Hezbri K."/>
            <person name="Ktari K."/>
            <person name="Nouioui I."/>
            <person name="Morris K."/>
            <person name="Simpson S."/>
            <person name="Abebe-Akele F."/>
            <person name="Thomas K."/>
            <person name="Gtari M."/>
            <person name="Tisa L.S."/>
        </authorList>
    </citation>
    <scope>NUCLEOTIDE SEQUENCE [LARGE SCALE GENOMIC DNA]</scope>
    <source>
        <strain evidence="3">NRRL B-16386</strain>
    </source>
</reference>
<gene>
    <name evidence="2" type="ORF">BL253_36315</name>
</gene>
<dbReference type="Proteomes" id="UP000188929">
    <property type="component" value="Unassembled WGS sequence"/>
</dbReference>
<comment type="caution">
    <text evidence="2">The sequence shown here is derived from an EMBL/GenBank/DDBJ whole genome shotgun (WGS) entry which is preliminary data.</text>
</comment>
<dbReference type="EMBL" id="MOMC01000114">
    <property type="protein sequence ID" value="ONH22238.1"/>
    <property type="molecule type" value="Genomic_DNA"/>
</dbReference>
<evidence type="ECO:0000256" key="1">
    <source>
        <dbReference type="SAM" id="MobiDB-lite"/>
    </source>
</evidence>
<evidence type="ECO:0000313" key="3">
    <source>
        <dbReference type="Proteomes" id="UP000188929"/>
    </source>
</evidence>
<protein>
    <submittedName>
        <fullName evidence="2">Uncharacterized protein</fullName>
    </submittedName>
</protein>
<keyword evidence="3" id="KW-1185">Reference proteome</keyword>
<dbReference type="AlphaFoldDB" id="A0A1V2HZN9"/>
<proteinExistence type="predicted"/>
<name>A0A1V2HZN9_9ACTN</name>